<sequence>MPSSTVCSPMKPTEMPAFRLTPQAQQDLLAIRHFTVEHWGQAQSRRYLEQLREVMHHLADMPEAGKAHFHDLGEEIRSFPYASHRIYYRSRPAGITVLAILHQAMVPHRHLEQRL</sequence>
<gene>
    <name evidence="3" type="ORF">SAMN02927935_00608</name>
</gene>
<protein>
    <submittedName>
        <fullName evidence="3">Toxin ParE1/3/4</fullName>
    </submittedName>
</protein>
<name>A0A1G5C4F9_9GAMM</name>
<keyword evidence="4" id="KW-1185">Reference proteome</keyword>
<dbReference type="InterPro" id="IPR035093">
    <property type="entry name" value="RelE/ParE_toxin_dom_sf"/>
</dbReference>
<dbReference type="Pfam" id="PF05016">
    <property type="entry name" value="ParE_toxin"/>
    <property type="match status" value="1"/>
</dbReference>
<organism evidence="3 4">
    <name type="scientific">Serratia nematodiphila</name>
    <dbReference type="NCBI Taxonomy" id="458197"/>
    <lineage>
        <taxon>Bacteria</taxon>
        <taxon>Pseudomonadati</taxon>
        <taxon>Pseudomonadota</taxon>
        <taxon>Gammaproteobacteria</taxon>
        <taxon>Enterobacterales</taxon>
        <taxon>Yersiniaceae</taxon>
        <taxon>Serratia</taxon>
    </lineage>
</organism>
<dbReference type="InterPro" id="IPR007712">
    <property type="entry name" value="RelE/ParE_toxin"/>
</dbReference>
<evidence type="ECO:0000256" key="1">
    <source>
        <dbReference type="ARBA" id="ARBA00006226"/>
    </source>
</evidence>
<dbReference type="RefSeq" id="WP_015377105.1">
    <property type="nucleotide sequence ID" value="NZ_CBCSIN010000001.1"/>
</dbReference>
<evidence type="ECO:0000313" key="3">
    <source>
        <dbReference type="EMBL" id="SCX97335.1"/>
    </source>
</evidence>
<dbReference type="InterPro" id="IPR028344">
    <property type="entry name" value="ParE1/4"/>
</dbReference>
<dbReference type="Proteomes" id="UP000183031">
    <property type="component" value="Unassembled WGS sequence"/>
</dbReference>
<evidence type="ECO:0000256" key="2">
    <source>
        <dbReference type="ARBA" id="ARBA00022649"/>
    </source>
</evidence>
<accession>A0A1G5C4F9</accession>
<dbReference type="Gene3D" id="3.30.2310.20">
    <property type="entry name" value="RelE-like"/>
    <property type="match status" value="1"/>
</dbReference>
<reference evidence="3 4" key="1">
    <citation type="submission" date="2016-10" db="EMBL/GenBank/DDBJ databases">
        <authorList>
            <person name="Varghese N."/>
            <person name="Submissions S."/>
        </authorList>
    </citation>
    <scope>NUCLEOTIDE SEQUENCE [LARGE SCALE GENOMIC DNA]</scope>
    <source>
        <strain evidence="3 4">CGMCC 1.6853</strain>
    </source>
</reference>
<comment type="caution">
    <text evidence="3">The sequence shown here is derived from an EMBL/GenBank/DDBJ whole genome shotgun (WGS) entry which is preliminary data.</text>
</comment>
<dbReference type="PIRSF" id="PIRSF029218">
    <property type="entry name" value="ParE"/>
    <property type="match status" value="1"/>
</dbReference>
<comment type="similarity">
    <text evidence="1">Belongs to the RelE toxin family.</text>
</comment>
<dbReference type="PANTHER" id="PTHR33755:SF9">
    <property type="entry name" value="TOXIN PARE1"/>
    <property type="match status" value="1"/>
</dbReference>
<dbReference type="InterPro" id="IPR051803">
    <property type="entry name" value="TA_system_RelE-like_toxin"/>
</dbReference>
<dbReference type="EMBL" id="FMUT01000002">
    <property type="protein sequence ID" value="SCX97335.1"/>
    <property type="molecule type" value="Genomic_DNA"/>
</dbReference>
<dbReference type="PANTHER" id="PTHR33755">
    <property type="entry name" value="TOXIN PARE1-RELATED"/>
    <property type="match status" value="1"/>
</dbReference>
<evidence type="ECO:0000313" key="4">
    <source>
        <dbReference type="Proteomes" id="UP000183031"/>
    </source>
</evidence>
<keyword evidence="2" id="KW-1277">Toxin-antitoxin system</keyword>
<proteinExistence type="inferred from homology"/>